<organism evidence="1">
    <name type="scientific">Anguilla anguilla</name>
    <name type="common">European freshwater eel</name>
    <name type="synonym">Muraena anguilla</name>
    <dbReference type="NCBI Taxonomy" id="7936"/>
    <lineage>
        <taxon>Eukaryota</taxon>
        <taxon>Metazoa</taxon>
        <taxon>Chordata</taxon>
        <taxon>Craniata</taxon>
        <taxon>Vertebrata</taxon>
        <taxon>Euteleostomi</taxon>
        <taxon>Actinopterygii</taxon>
        <taxon>Neopterygii</taxon>
        <taxon>Teleostei</taxon>
        <taxon>Anguilliformes</taxon>
        <taxon>Anguillidae</taxon>
        <taxon>Anguilla</taxon>
    </lineage>
</organism>
<protein>
    <submittedName>
        <fullName evidence="1">Uncharacterized protein</fullName>
    </submittedName>
</protein>
<accession>A0A0E9U851</accession>
<reference evidence="1" key="1">
    <citation type="submission" date="2014-11" db="EMBL/GenBank/DDBJ databases">
        <authorList>
            <person name="Amaro Gonzalez C."/>
        </authorList>
    </citation>
    <scope>NUCLEOTIDE SEQUENCE</scope>
</reference>
<proteinExistence type="predicted"/>
<dbReference type="AlphaFoldDB" id="A0A0E9U851"/>
<dbReference type="EMBL" id="GBXM01046675">
    <property type="protein sequence ID" value="JAH61902.1"/>
    <property type="molecule type" value="Transcribed_RNA"/>
</dbReference>
<sequence length="43" mass="4662">MRARTHTLLSCSAPAKVGNSLNADIGTRQLVPHPVDLIINMHI</sequence>
<reference evidence="1" key="2">
    <citation type="journal article" date="2015" name="Fish Shellfish Immunol.">
        <title>Early steps in the European eel (Anguilla anguilla)-Vibrio vulnificus interaction in the gills: Role of the RtxA13 toxin.</title>
        <authorList>
            <person name="Callol A."/>
            <person name="Pajuelo D."/>
            <person name="Ebbesson L."/>
            <person name="Teles M."/>
            <person name="MacKenzie S."/>
            <person name="Amaro C."/>
        </authorList>
    </citation>
    <scope>NUCLEOTIDE SEQUENCE</scope>
</reference>
<evidence type="ECO:0000313" key="1">
    <source>
        <dbReference type="EMBL" id="JAH61902.1"/>
    </source>
</evidence>
<name>A0A0E9U851_ANGAN</name>